<evidence type="ECO:0000259" key="2">
    <source>
        <dbReference type="Pfam" id="PF18545"/>
    </source>
</evidence>
<feature type="compositionally biased region" description="Basic and acidic residues" evidence="1">
    <location>
        <begin position="1"/>
        <end position="14"/>
    </location>
</feature>
<evidence type="ECO:0000313" key="4">
    <source>
        <dbReference type="Proteomes" id="UP001596461"/>
    </source>
</evidence>
<sequence length="100" mass="10655">MDGSRESDPDHDGAADPPTHLLHRTYDWSVTAPIVAIAEALSTLVDATSTEIAPVQSSVDGDALDRVLRSSRDGDARVSFPHGDYVVSVTGTGDLYLFAR</sequence>
<dbReference type="EMBL" id="JBHTAH010000008">
    <property type="protein sequence ID" value="MFC7070117.1"/>
    <property type="molecule type" value="Genomic_DNA"/>
</dbReference>
<accession>A0ABD5WA37</accession>
<feature type="domain" description="Halobacterial output" evidence="2">
    <location>
        <begin position="33"/>
        <end position="95"/>
    </location>
</feature>
<reference evidence="3 4" key="1">
    <citation type="journal article" date="2019" name="Int. J. Syst. Evol. Microbiol.">
        <title>The Global Catalogue of Microorganisms (GCM) 10K type strain sequencing project: providing services to taxonomists for standard genome sequencing and annotation.</title>
        <authorList>
            <consortium name="The Broad Institute Genomics Platform"/>
            <consortium name="The Broad Institute Genome Sequencing Center for Infectious Disease"/>
            <person name="Wu L."/>
            <person name="Ma J."/>
        </authorList>
    </citation>
    <scope>NUCLEOTIDE SEQUENCE [LARGE SCALE GENOMIC DNA]</scope>
    <source>
        <strain evidence="3 4">DT31</strain>
    </source>
</reference>
<gene>
    <name evidence="3" type="ORF">ACFQL9_10740</name>
</gene>
<keyword evidence="4" id="KW-1185">Reference proteome</keyword>
<evidence type="ECO:0000313" key="3">
    <source>
        <dbReference type="EMBL" id="MFC7070117.1"/>
    </source>
</evidence>
<name>A0ABD5WA37_9EURY</name>
<dbReference type="Pfam" id="PF18545">
    <property type="entry name" value="HalOD1"/>
    <property type="match status" value="1"/>
</dbReference>
<dbReference type="Proteomes" id="UP001596461">
    <property type="component" value="Unassembled WGS sequence"/>
</dbReference>
<dbReference type="InterPro" id="IPR040624">
    <property type="entry name" value="HalOD1"/>
</dbReference>
<protein>
    <submittedName>
        <fullName evidence="3">HalOD1 output domain-containing protein</fullName>
    </submittedName>
</protein>
<dbReference type="GeneID" id="81124955"/>
<evidence type="ECO:0000256" key="1">
    <source>
        <dbReference type="SAM" id="MobiDB-lite"/>
    </source>
</evidence>
<comment type="caution">
    <text evidence="3">The sequence shown here is derived from an EMBL/GenBank/DDBJ whole genome shotgun (WGS) entry which is preliminary data.</text>
</comment>
<feature type="region of interest" description="Disordered" evidence="1">
    <location>
        <begin position="1"/>
        <end position="20"/>
    </location>
</feature>
<dbReference type="RefSeq" id="WP_284033044.1">
    <property type="nucleotide sequence ID" value="NZ_CP126154.1"/>
</dbReference>
<dbReference type="AlphaFoldDB" id="A0ABD5WA37"/>
<organism evidence="3 4">
    <name type="scientific">Halobaculum lipolyticum</name>
    <dbReference type="NCBI Taxonomy" id="3032001"/>
    <lineage>
        <taxon>Archaea</taxon>
        <taxon>Methanobacteriati</taxon>
        <taxon>Methanobacteriota</taxon>
        <taxon>Stenosarchaea group</taxon>
        <taxon>Halobacteria</taxon>
        <taxon>Halobacteriales</taxon>
        <taxon>Haloferacaceae</taxon>
        <taxon>Halobaculum</taxon>
    </lineage>
</organism>
<proteinExistence type="predicted"/>